<feature type="domain" description="DUF4124" evidence="2">
    <location>
        <begin position="9"/>
        <end position="59"/>
    </location>
</feature>
<accession>A0A7T0BVI7</accession>
<feature type="coiled-coil region" evidence="1">
    <location>
        <begin position="64"/>
        <end position="102"/>
    </location>
</feature>
<dbReference type="Proteomes" id="UP000594688">
    <property type="component" value="Chromosome"/>
</dbReference>
<evidence type="ECO:0000256" key="1">
    <source>
        <dbReference type="SAM" id="Coils"/>
    </source>
</evidence>
<sequence length="217" mass="25853">MRFFLFILIFVLMPGVAWADFFKYKDDQGKTHYVDSAAKVPLKYRQSVKHRRTYQRPRPEKSALDLVDEKINNLIAENEKELNKAAKKRQEKRAEIEAAAKARLKVGTHHNMRIDEYCEEEYGTTNHVWQCRKKLESAENDLYSHNIRNSSELEYCKSFWGLPRWIKIKGCYHRQIRNKDKYKRISSRANSTVISECDRLYHKGDWEGKNYCLANLR</sequence>
<reference evidence="3 4" key="1">
    <citation type="submission" date="2020-02" db="EMBL/GenBank/DDBJ databases">
        <title>Genomic and physiological characterization of two novel Nitrospinaceae genera.</title>
        <authorList>
            <person name="Mueller A.J."/>
            <person name="Jung M.-Y."/>
            <person name="Strachan C.R."/>
            <person name="Herbold C.W."/>
            <person name="Kirkegaard R.H."/>
            <person name="Daims H."/>
        </authorList>
    </citation>
    <scope>NUCLEOTIDE SEQUENCE [LARGE SCALE GENOMIC DNA]</scope>
    <source>
        <strain evidence="3">EB</strain>
    </source>
</reference>
<organism evidence="3 4">
    <name type="scientific">Candidatus Nitronauta litoralis</name>
    <dbReference type="NCBI Taxonomy" id="2705533"/>
    <lineage>
        <taxon>Bacteria</taxon>
        <taxon>Pseudomonadati</taxon>
        <taxon>Nitrospinota/Tectimicrobiota group</taxon>
        <taxon>Nitrospinota</taxon>
        <taxon>Nitrospinia</taxon>
        <taxon>Nitrospinales</taxon>
        <taxon>Nitrospinaceae</taxon>
        <taxon>Candidatus Nitronauta</taxon>
    </lineage>
</organism>
<dbReference type="AlphaFoldDB" id="A0A7T0BVI7"/>
<keyword evidence="1" id="KW-0175">Coiled coil</keyword>
<name>A0A7T0BVI7_9BACT</name>
<evidence type="ECO:0000313" key="3">
    <source>
        <dbReference type="EMBL" id="QPJ61658.1"/>
    </source>
</evidence>
<evidence type="ECO:0000313" key="4">
    <source>
        <dbReference type="Proteomes" id="UP000594688"/>
    </source>
</evidence>
<dbReference type="EMBL" id="CP048685">
    <property type="protein sequence ID" value="QPJ61658.1"/>
    <property type="molecule type" value="Genomic_DNA"/>
</dbReference>
<protein>
    <submittedName>
        <fullName evidence="3">DUF4124 domain-containing protein</fullName>
    </submittedName>
</protein>
<dbReference type="InterPro" id="IPR025392">
    <property type="entry name" value="DUF4124"/>
</dbReference>
<dbReference type="Pfam" id="PF13511">
    <property type="entry name" value="DUF4124"/>
    <property type="match status" value="1"/>
</dbReference>
<gene>
    <name evidence="3" type="ORF">G3M70_07075</name>
</gene>
<proteinExistence type="predicted"/>
<dbReference type="KEGG" id="nli:G3M70_07075"/>
<evidence type="ECO:0000259" key="2">
    <source>
        <dbReference type="Pfam" id="PF13511"/>
    </source>
</evidence>